<dbReference type="GO" id="GO:0006744">
    <property type="term" value="P:ubiquinone biosynthetic process"/>
    <property type="evidence" value="ECO:0007669"/>
    <property type="project" value="UniProtKB-UniRule"/>
</dbReference>
<keyword evidence="3 4" id="KW-0456">Lyase</keyword>
<dbReference type="KEGG" id="mbah:HYN46_05790"/>
<name>A0A345P528_9GAMM</name>
<comment type="similarity">
    <text evidence="4">Belongs to the UbiC family.</text>
</comment>
<dbReference type="EMBL" id="CP031222">
    <property type="protein sequence ID" value="AXI02387.1"/>
    <property type="molecule type" value="Genomic_DNA"/>
</dbReference>
<feature type="binding site" evidence="4">
    <location>
        <position position="175"/>
    </location>
    <ligand>
        <name>substrate</name>
    </ligand>
</feature>
<dbReference type="OrthoDB" id="9789493at2"/>
<dbReference type="GO" id="GO:0005829">
    <property type="term" value="C:cytosol"/>
    <property type="evidence" value="ECO:0007669"/>
    <property type="project" value="TreeGrafter"/>
</dbReference>
<keyword evidence="4" id="KW-0670">Pyruvate</keyword>
<dbReference type="PANTHER" id="PTHR38683:SF1">
    <property type="entry name" value="CHORISMATE PYRUVATE-LYASE"/>
    <property type="match status" value="1"/>
</dbReference>
<accession>A0A345P528</accession>
<dbReference type="UniPathway" id="UPA00232"/>
<dbReference type="Gene3D" id="3.40.1410.10">
    <property type="entry name" value="Chorismate lyase-like"/>
    <property type="match status" value="1"/>
</dbReference>
<dbReference type="InterPro" id="IPR028978">
    <property type="entry name" value="Chorismate_lyase_/UTRA_dom_sf"/>
</dbReference>
<dbReference type="Proteomes" id="UP000253940">
    <property type="component" value="Chromosome"/>
</dbReference>
<gene>
    <name evidence="4" type="primary">ubiC</name>
    <name evidence="5" type="ORF">HYN46_05790</name>
</gene>
<comment type="catalytic activity">
    <reaction evidence="4">
        <text>chorismate = 4-hydroxybenzoate + pyruvate</text>
        <dbReference type="Rhea" id="RHEA:16505"/>
        <dbReference type="ChEBI" id="CHEBI:15361"/>
        <dbReference type="ChEBI" id="CHEBI:17879"/>
        <dbReference type="ChEBI" id="CHEBI:29748"/>
        <dbReference type="EC" id="4.1.3.40"/>
    </reaction>
</comment>
<dbReference type="AlphaFoldDB" id="A0A345P528"/>
<comment type="subcellular location">
    <subcellularLocation>
        <location evidence="4">Cytoplasm</location>
    </subcellularLocation>
</comment>
<dbReference type="PANTHER" id="PTHR38683">
    <property type="entry name" value="CHORISMATE PYRUVATE-LYASE"/>
    <property type="match status" value="1"/>
</dbReference>
<dbReference type="RefSeq" id="WP_114898497.1">
    <property type="nucleotide sequence ID" value="NZ_CP031222.1"/>
</dbReference>
<comment type="pathway">
    <text evidence="4">Cofactor biosynthesis; ubiquinone biosynthesis.</text>
</comment>
<proteinExistence type="inferred from homology"/>
<dbReference type="EC" id="4.1.3.40" evidence="4"/>
<dbReference type="Pfam" id="PF04345">
    <property type="entry name" value="Chor_lyase"/>
    <property type="match status" value="1"/>
</dbReference>
<keyword evidence="2 4" id="KW-0831">Ubiquinone biosynthesis</keyword>
<protein>
    <recommendedName>
        <fullName evidence="4">Probable chorismate pyruvate-lyase</fullName>
        <shortName evidence="4">CL</shortName>
        <shortName evidence="4">CPL</shortName>
        <ecNumber evidence="4">4.1.3.40</ecNumber>
    </recommendedName>
</protein>
<feature type="binding site" evidence="4">
    <location>
        <position position="88"/>
    </location>
    <ligand>
        <name>substrate</name>
    </ligand>
</feature>
<evidence type="ECO:0000256" key="4">
    <source>
        <dbReference type="HAMAP-Rule" id="MF_01632"/>
    </source>
</evidence>
<dbReference type="InterPro" id="IPR007440">
    <property type="entry name" value="Chorismate--pyruvate_lyase"/>
</dbReference>
<evidence type="ECO:0000256" key="3">
    <source>
        <dbReference type="ARBA" id="ARBA00023239"/>
    </source>
</evidence>
<evidence type="ECO:0000256" key="1">
    <source>
        <dbReference type="ARBA" id="ARBA00022490"/>
    </source>
</evidence>
<sequence>MLHSKSHSRDLFFTKRWFRVKNKHHRQFDASVVSLRPWLLAQGSLTQQLKFFAGGEFHVLPLHQSLQQPMMNETRLLRMKPAQYAWVREVYLYGNDDEPWVHARSVIPLSTLRGSGRRLRKLKSRSLGSILFERGGVQLMPLVKQMKSRQVAKVSEGWTRRTAYHWHGKHLLVQETFLPAFMDALQQSTTR</sequence>
<dbReference type="HAMAP" id="MF_01632">
    <property type="entry name" value="UbiC"/>
    <property type="match status" value="1"/>
</dbReference>
<dbReference type="GO" id="GO:0008813">
    <property type="term" value="F:chorismate lyase activity"/>
    <property type="evidence" value="ECO:0007669"/>
    <property type="project" value="UniProtKB-UniRule"/>
</dbReference>
<feature type="binding site" evidence="4">
    <location>
        <position position="127"/>
    </location>
    <ligand>
        <name>substrate</name>
    </ligand>
</feature>
<dbReference type="SUPFAM" id="SSF64288">
    <property type="entry name" value="Chorismate lyase-like"/>
    <property type="match status" value="1"/>
</dbReference>
<keyword evidence="1 4" id="KW-0963">Cytoplasm</keyword>
<organism evidence="5 6">
    <name type="scientific">Aquirhabdus parva</name>
    <dbReference type="NCBI Taxonomy" id="2283318"/>
    <lineage>
        <taxon>Bacteria</taxon>
        <taxon>Pseudomonadati</taxon>
        <taxon>Pseudomonadota</taxon>
        <taxon>Gammaproteobacteria</taxon>
        <taxon>Moraxellales</taxon>
        <taxon>Moraxellaceae</taxon>
        <taxon>Aquirhabdus</taxon>
    </lineage>
</organism>
<comment type="caution">
    <text evidence="4">Lacks conserved residue(s) required for the propagation of feature annotation.</text>
</comment>
<evidence type="ECO:0000313" key="5">
    <source>
        <dbReference type="EMBL" id="AXI02387.1"/>
    </source>
</evidence>
<evidence type="ECO:0000313" key="6">
    <source>
        <dbReference type="Proteomes" id="UP000253940"/>
    </source>
</evidence>
<comment type="function">
    <text evidence="4">Removes the pyruvyl group from chorismate, with concomitant aromatization of the ring, to provide 4-hydroxybenzoate (4HB) for the ubiquinone pathway.</text>
</comment>
<keyword evidence="6" id="KW-1185">Reference proteome</keyword>
<reference evidence="5 6" key="1">
    <citation type="submission" date="2018-07" db="EMBL/GenBank/DDBJ databases">
        <title>Genome sequencing of Moraxellaceae gen. HYN0046.</title>
        <authorList>
            <person name="Kim M."/>
            <person name="Yi H."/>
        </authorList>
    </citation>
    <scope>NUCLEOTIDE SEQUENCE [LARGE SCALE GENOMIC DNA]</scope>
    <source>
        <strain evidence="5 6">HYN0046</strain>
    </source>
</reference>
<evidence type="ECO:0000256" key="2">
    <source>
        <dbReference type="ARBA" id="ARBA00022688"/>
    </source>
</evidence>
<dbReference type="GO" id="GO:0042866">
    <property type="term" value="P:pyruvate biosynthetic process"/>
    <property type="evidence" value="ECO:0007669"/>
    <property type="project" value="UniProtKB-UniRule"/>
</dbReference>